<organism evidence="2">
    <name type="scientific">viral metagenome</name>
    <dbReference type="NCBI Taxonomy" id="1070528"/>
    <lineage>
        <taxon>unclassified sequences</taxon>
        <taxon>metagenomes</taxon>
        <taxon>organismal metagenomes</taxon>
    </lineage>
</organism>
<accession>A0A6M3KZE4</accession>
<proteinExistence type="predicted"/>
<evidence type="ECO:0000313" key="1">
    <source>
        <dbReference type="EMBL" id="QJA75776.1"/>
    </source>
</evidence>
<dbReference type="EMBL" id="MT142184">
    <property type="protein sequence ID" value="QJA75776.1"/>
    <property type="molecule type" value="Genomic_DNA"/>
</dbReference>
<dbReference type="AlphaFoldDB" id="A0A6M3KZE4"/>
<sequence length="60" mass="6951">MKEQLFLQLRSAIADKEWVIACANMETATRDGWSCDWHQGMREVQAEIDRIFKLCPPIIG</sequence>
<dbReference type="EMBL" id="MT142716">
    <property type="protein sequence ID" value="QJA87556.1"/>
    <property type="molecule type" value="Genomic_DNA"/>
</dbReference>
<protein>
    <submittedName>
        <fullName evidence="2">Uncharacterized protein</fullName>
    </submittedName>
</protein>
<name>A0A6M3KZE4_9ZZZZ</name>
<reference evidence="2" key="1">
    <citation type="submission" date="2020-03" db="EMBL/GenBank/DDBJ databases">
        <title>The deep terrestrial virosphere.</title>
        <authorList>
            <person name="Holmfeldt K."/>
            <person name="Nilsson E."/>
            <person name="Simone D."/>
            <person name="Lopez-Fernandez M."/>
            <person name="Wu X."/>
            <person name="de Brujin I."/>
            <person name="Lundin D."/>
            <person name="Andersson A."/>
            <person name="Bertilsson S."/>
            <person name="Dopson M."/>
        </authorList>
    </citation>
    <scope>NUCLEOTIDE SEQUENCE</scope>
    <source>
        <strain evidence="1">MM415A01711</strain>
        <strain evidence="2">MM415B02958</strain>
    </source>
</reference>
<gene>
    <name evidence="1" type="ORF">MM415A01711_0018</name>
    <name evidence="2" type="ORF">MM415B02958_0003</name>
</gene>
<evidence type="ECO:0000313" key="2">
    <source>
        <dbReference type="EMBL" id="QJA87556.1"/>
    </source>
</evidence>